<protein>
    <recommendedName>
        <fullName evidence="3">Tail protein</fullName>
    </recommendedName>
</protein>
<dbReference type="KEGG" id="vg:22807757"/>
<proteinExistence type="predicted"/>
<name>A0A0A7NPN7_9CAUD</name>
<evidence type="ECO:0000313" key="2">
    <source>
        <dbReference type="Proteomes" id="UP000030926"/>
    </source>
</evidence>
<dbReference type="InterPro" id="IPR025395">
    <property type="entry name" value="Phage_tail_terminator-like"/>
</dbReference>
<dbReference type="Proteomes" id="UP000030926">
    <property type="component" value="Segment"/>
</dbReference>
<gene>
    <name evidence="1" type="ORF">pSf2_031</name>
</gene>
<dbReference type="EMBL" id="KP085586">
    <property type="protein sequence ID" value="AIZ95056.1"/>
    <property type="molecule type" value="Genomic_DNA"/>
</dbReference>
<evidence type="ECO:0008006" key="3">
    <source>
        <dbReference type="Google" id="ProtNLM"/>
    </source>
</evidence>
<dbReference type="GeneID" id="22807757"/>
<dbReference type="RefSeq" id="YP_009112969.1">
    <property type="nucleotide sequence ID" value="NC_026010.1"/>
</dbReference>
<dbReference type="OrthoDB" id="12566at10239"/>
<evidence type="ECO:0000313" key="1">
    <source>
        <dbReference type="EMBL" id="AIZ95056.1"/>
    </source>
</evidence>
<accession>A0A0A7NPN7</accession>
<reference evidence="2" key="1">
    <citation type="submission" date="2014-10" db="EMBL/GenBank/DDBJ databases">
        <title>Characterization and complete genome sequence of the Shigella flexneri bacteriophage pSf-2.</title>
        <authorList>
            <person name="Jun J.W."/>
            <person name="Park S.C."/>
        </authorList>
    </citation>
    <scope>NUCLEOTIDE SEQUENCE [LARGE SCALE GENOMIC DNA]</scope>
</reference>
<dbReference type="Gene3D" id="3.30.2000.20">
    <property type="match status" value="1"/>
</dbReference>
<organism evidence="1 2">
    <name type="scientific">Shigella phage pSf-2</name>
    <dbReference type="NCBI Taxonomy" id="1572702"/>
    <lineage>
        <taxon>Viruses</taxon>
        <taxon>Duplodnaviria</taxon>
        <taxon>Heunggongvirae</taxon>
        <taxon>Uroviricota</taxon>
        <taxon>Caudoviricetes</taxon>
        <taxon>Drexlerviridae</taxon>
        <taxon>Tunavirinae</taxon>
        <taxon>Tunavirus</taxon>
        <taxon>Tunavirus PSf2</taxon>
    </lineage>
</organism>
<sequence>MHYELSAAARAAFLSKYRDFPHYMENRNFTPPKDGGMWLRFNYIEGDTRYLSIDRKCKSYIAIVQIGVVFPPGSGVDEARLKAKEIADFFKDGKMLNVGYIFEGAIVHQIVKHESGWMIPVRFTVRVDTKET</sequence>
<reference evidence="1 2" key="2">
    <citation type="journal article" date="2016" name="Curr. Microbiol.">
        <title>Isolation and Comparative Genomic Analysis of T1-Like Shigella Bacteriophage pSf-2.</title>
        <authorList>
            <person name="Jun J.W."/>
            <person name="Kim H.J."/>
            <person name="Yun S.K."/>
            <person name="Chai J.Y."/>
            <person name="Lee B.C."/>
            <person name="Park S.C."/>
        </authorList>
    </citation>
    <scope>NUCLEOTIDE SEQUENCE [LARGE SCALE GENOMIC DNA]</scope>
</reference>
<keyword evidence="2" id="KW-1185">Reference proteome</keyword>
<dbReference type="Pfam" id="PF13554">
    <property type="entry name" value="Phage_tail_terminator_5"/>
    <property type="match status" value="1"/>
</dbReference>